<feature type="signal peptide" evidence="3">
    <location>
        <begin position="1"/>
        <end position="20"/>
    </location>
</feature>
<reference evidence="4 5" key="1">
    <citation type="submission" date="2023-07" db="EMBL/GenBank/DDBJ databases">
        <title>Functional and genomic diversity of the sorghum phyllosphere microbiome.</title>
        <authorList>
            <person name="Shade A."/>
        </authorList>
    </citation>
    <scope>NUCLEOTIDE SEQUENCE [LARGE SCALE GENOMIC DNA]</scope>
    <source>
        <strain evidence="4 5">SORGH_AS_0887</strain>
    </source>
</reference>
<evidence type="ECO:0000256" key="1">
    <source>
        <dbReference type="ARBA" id="ARBA00008490"/>
    </source>
</evidence>
<comment type="caution">
    <text evidence="4">The sequence shown here is derived from an EMBL/GenBank/DDBJ whole genome shotgun (WGS) entry which is preliminary data.</text>
</comment>
<organism evidence="4 5">
    <name type="scientific">Acinetobacter baylyi</name>
    <dbReference type="NCBI Taxonomy" id="202950"/>
    <lineage>
        <taxon>Bacteria</taxon>
        <taxon>Pseudomonadati</taxon>
        <taxon>Pseudomonadota</taxon>
        <taxon>Gammaproteobacteria</taxon>
        <taxon>Moraxellales</taxon>
        <taxon>Moraxellaceae</taxon>
        <taxon>Acinetobacter</taxon>
    </lineage>
</organism>
<dbReference type="RefSeq" id="WP_307005134.1">
    <property type="nucleotide sequence ID" value="NZ_JAUTBK010000002.1"/>
</dbReference>
<protein>
    <submittedName>
        <fullName evidence="4">Uncharacterized protein YccT (UPF0319 family)</fullName>
    </submittedName>
</protein>
<dbReference type="PANTHER" id="PTHR38108">
    <property type="entry name" value="UPF0319 PROTEIN YCCT"/>
    <property type="match status" value="1"/>
</dbReference>
<comment type="similarity">
    <text evidence="1">Belongs to the UPF0319 family.</text>
</comment>
<feature type="chain" id="PRO_5045763125" evidence="3">
    <location>
        <begin position="21"/>
        <end position="216"/>
    </location>
</feature>
<evidence type="ECO:0000313" key="4">
    <source>
        <dbReference type="EMBL" id="MDQ1210492.1"/>
    </source>
</evidence>
<keyword evidence="2 3" id="KW-0732">Signal</keyword>
<keyword evidence="5" id="KW-1185">Reference proteome</keyword>
<evidence type="ECO:0000256" key="3">
    <source>
        <dbReference type="SAM" id="SignalP"/>
    </source>
</evidence>
<dbReference type="PANTHER" id="PTHR38108:SF1">
    <property type="entry name" value="UPF0319 PROTEIN YCCT"/>
    <property type="match status" value="1"/>
</dbReference>
<dbReference type="Proteomes" id="UP001233360">
    <property type="component" value="Unassembled WGS sequence"/>
</dbReference>
<dbReference type="Pfam" id="PF09829">
    <property type="entry name" value="DUF2057"/>
    <property type="match status" value="1"/>
</dbReference>
<name>A0ABU0V120_ACIBI</name>
<dbReference type="InterPro" id="IPR018635">
    <property type="entry name" value="UPF0319"/>
</dbReference>
<sequence length="216" mass="23809">MTLKFTVAIVGLIMSSSVFAAATLTAPEDIVILAVNDQEVNTGLFRGAKNNYKIDAGENSISVRYQGYFDHTDGEHDILKSGVVTIKTPALQDNQSYQLALINPPQNFEAAKKYAEQPTIGLYDKNHQLLVQQTGANTEAKPWLSSGIFGRAYDLTQKKTAPAQQPAPVYAPVENNTVVGRNSMDTTADQKLIELWKKSSKAERQKFMAWLAEQSQ</sequence>
<dbReference type="EMBL" id="JAUTBK010000002">
    <property type="protein sequence ID" value="MDQ1210492.1"/>
    <property type="molecule type" value="Genomic_DNA"/>
</dbReference>
<accession>A0ABU0V120</accession>
<gene>
    <name evidence="4" type="ORF">QE380_003415</name>
</gene>
<evidence type="ECO:0000313" key="5">
    <source>
        <dbReference type="Proteomes" id="UP001233360"/>
    </source>
</evidence>
<proteinExistence type="inferred from homology"/>
<evidence type="ECO:0000256" key="2">
    <source>
        <dbReference type="ARBA" id="ARBA00022729"/>
    </source>
</evidence>